<keyword evidence="2" id="KW-1133">Transmembrane helix</keyword>
<feature type="transmembrane region" description="Helical" evidence="2">
    <location>
        <begin position="402"/>
        <end position="423"/>
    </location>
</feature>
<dbReference type="EMBL" id="KN833722">
    <property type="protein sequence ID" value="KIK23901.1"/>
    <property type="molecule type" value="Genomic_DNA"/>
</dbReference>
<dbReference type="AlphaFoldDB" id="A0A0C9Z486"/>
<feature type="transmembrane region" description="Helical" evidence="2">
    <location>
        <begin position="358"/>
        <end position="381"/>
    </location>
</feature>
<reference evidence="5 6" key="1">
    <citation type="submission" date="2014-04" db="EMBL/GenBank/DDBJ databases">
        <authorList>
            <consortium name="DOE Joint Genome Institute"/>
            <person name="Kuo A."/>
            <person name="Kohler A."/>
            <person name="Costa M.D."/>
            <person name="Nagy L.G."/>
            <person name="Floudas D."/>
            <person name="Copeland A."/>
            <person name="Barry K.W."/>
            <person name="Cichocki N."/>
            <person name="Veneault-Fourrey C."/>
            <person name="LaButti K."/>
            <person name="Lindquist E.A."/>
            <person name="Lipzen A."/>
            <person name="Lundell T."/>
            <person name="Morin E."/>
            <person name="Murat C."/>
            <person name="Sun H."/>
            <person name="Tunlid A."/>
            <person name="Henrissat B."/>
            <person name="Grigoriev I.V."/>
            <person name="Hibbett D.S."/>
            <person name="Martin F."/>
            <person name="Nordberg H.P."/>
            <person name="Cantor M.N."/>
            <person name="Hua S.X."/>
        </authorList>
    </citation>
    <scope>NUCLEOTIDE SEQUENCE [LARGE SCALE GENOMIC DNA]</scope>
    <source>
        <strain evidence="5 6">441</strain>
    </source>
</reference>
<evidence type="ECO:0000313" key="6">
    <source>
        <dbReference type="Proteomes" id="UP000054018"/>
    </source>
</evidence>
<evidence type="ECO:0000313" key="5">
    <source>
        <dbReference type="EMBL" id="KIK23901.1"/>
    </source>
</evidence>
<feature type="domain" description="Calcium channel YVC1-like C-terminal transmembrane" evidence="4">
    <location>
        <begin position="239"/>
        <end position="567"/>
    </location>
</feature>
<dbReference type="InterPro" id="IPR056336">
    <property type="entry name" value="YVC1_C"/>
</dbReference>
<keyword evidence="2" id="KW-0472">Membrane</keyword>
<dbReference type="InterPro" id="IPR056337">
    <property type="entry name" value="LHD_YVC1"/>
</dbReference>
<dbReference type="InterPro" id="IPR052971">
    <property type="entry name" value="TRP_calcium_channel"/>
</dbReference>
<dbReference type="Proteomes" id="UP000054018">
    <property type="component" value="Unassembled WGS sequence"/>
</dbReference>
<organism evidence="5 6">
    <name type="scientific">Pisolithus microcarpus 441</name>
    <dbReference type="NCBI Taxonomy" id="765257"/>
    <lineage>
        <taxon>Eukaryota</taxon>
        <taxon>Fungi</taxon>
        <taxon>Dikarya</taxon>
        <taxon>Basidiomycota</taxon>
        <taxon>Agaricomycotina</taxon>
        <taxon>Agaricomycetes</taxon>
        <taxon>Agaricomycetidae</taxon>
        <taxon>Boletales</taxon>
        <taxon>Sclerodermatineae</taxon>
        <taxon>Pisolithaceae</taxon>
        <taxon>Pisolithus</taxon>
    </lineage>
</organism>
<evidence type="ECO:0000256" key="1">
    <source>
        <dbReference type="SAM" id="MobiDB-lite"/>
    </source>
</evidence>
<dbReference type="PANTHER" id="PTHR35859">
    <property type="entry name" value="NONSELECTIVE CATION CHANNEL PROTEIN"/>
    <property type="match status" value="1"/>
</dbReference>
<evidence type="ECO:0000259" key="4">
    <source>
        <dbReference type="Pfam" id="PF23317"/>
    </source>
</evidence>
<feature type="transmembrane region" description="Helical" evidence="2">
    <location>
        <begin position="547"/>
        <end position="563"/>
    </location>
</feature>
<feature type="transmembrane region" description="Helical" evidence="2">
    <location>
        <begin position="325"/>
        <end position="346"/>
    </location>
</feature>
<feature type="transmembrane region" description="Helical" evidence="2">
    <location>
        <begin position="523"/>
        <end position="541"/>
    </location>
</feature>
<feature type="compositionally biased region" description="Polar residues" evidence="1">
    <location>
        <begin position="671"/>
        <end position="683"/>
    </location>
</feature>
<evidence type="ECO:0000256" key="2">
    <source>
        <dbReference type="SAM" id="Phobius"/>
    </source>
</evidence>
<dbReference type="STRING" id="765257.A0A0C9Z486"/>
<dbReference type="Pfam" id="PF23190">
    <property type="entry name" value="LHD_TRPY1"/>
    <property type="match status" value="1"/>
</dbReference>
<feature type="domain" description="YVC1 N-terminal linker helical" evidence="3">
    <location>
        <begin position="22"/>
        <end position="206"/>
    </location>
</feature>
<proteinExistence type="predicted"/>
<dbReference type="Pfam" id="PF23317">
    <property type="entry name" value="YVC1_C"/>
    <property type="match status" value="1"/>
</dbReference>
<feature type="transmembrane region" description="Helical" evidence="2">
    <location>
        <begin position="298"/>
        <end position="318"/>
    </location>
</feature>
<dbReference type="HOGENOM" id="CLU_009570_1_1_1"/>
<accession>A0A0C9Z486</accession>
<gene>
    <name evidence="5" type="ORF">PISMIDRAFT_10673</name>
</gene>
<evidence type="ECO:0008006" key="7">
    <source>
        <dbReference type="Google" id="ProtNLM"/>
    </source>
</evidence>
<feature type="transmembrane region" description="Helical" evidence="2">
    <location>
        <begin position="443"/>
        <end position="468"/>
    </location>
</feature>
<dbReference type="OrthoDB" id="2373987at2759"/>
<protein>
    <recommendedName>
        <fullName evidence="7">Receptor-activated Ca2+-permeable cation channel</fullName>
    </recommendedName>
</protein>
<reference evidence="6" key="2">
    <citation type="submission" date="2015-01" db="EMBL/GenBank/DDBJ databases">
        <title>Evolutionary Origins and Diversification of the Mycorrhizal Mutualists.</title>
        <authorList>
            <consortium name="DOE Joint Genome Institute"/>
            <consortium name="Mycorrhizal Genomics Consortium"/>
            <person name="Kohler A."/>
            <person name="Kuo A."/>
            <person name="Nagy L.G."/>
            <person name="Floudas D."/>
            <person name="Copeland A."/>
            <person name="Barry K.W."/>
            <person name="Cichocki N."/>
            <person name="Veneault-Fourrey C."/>
            <person name="LaButti K."/>
            <person name="Lindquist E.A."/>
            <person name="Lipzen A."/>
            <person name="Lundell T."/>
            <person name="Morin E."/>
            <person name="Murat C."/>
            <person name="Riley R."/>
            <person name="Ohm R."/>
            <person name="Sun H."/>
            <person name="Tunlid A."/>
            <person name="Henrissat B."/>
            <person name="Grigoriev I.V."/>
            <person name="Hibbett D.S."/>
            <person name="Martin F."/>
        </authorList>
    </citation>
    <scope>NUCLEOTIDE SEQUENCE [LARGE SCALE GENOMIC DNA]</scope>
    <source>
        <strain evidence="6">441</strain>
    </source>
</reference>
<sequence>MSEAQRERQPLLSSPSHDRVAVWPIIHMIRGDITHYIDTPLTFEALAAPDLTYTLVRPLEEKYNAIQQAGNKSVVFCFLLNRTYFIRDQNVATGPLSCTRADLCELIAIRLLRNNGNCILDLAVALTTCWPVWTGADPHIIQVAREERDGDLEERVGNALEMAIISRARRFIKSSPCQKVIDEIWIGRCVYQAESSHSILSDRYKRTPIHFYDPHKAPLLDHYRLKVPAIRSVLDYVNFLILFILFVVAIETNEPDRINMPELIFMVCGLGFTLEKLAAMQEHGIKVYSKGTWNGFDLAFVTTYSVYAFFRIYGVVYYKQWARGLGTDFLAVIACLLFPRLAFVTLQNNLMVLSLRAMMMQFVALMLIAAFCFCGFLYALWTLSRKGARVVFVVTLQGDFRVVLVLPGAHSFLHNSTIAWWMLDLWFGLDASGFDRAFEFDVVFGPILMITYACLSNTLLLTVLVSILSNTFARINEDAAAEVGLIARVHVSRSNDIPGYVQKSGVGARGADSLFSYQPPINIIALCILFPASYVLSARWFHKINVLLIRVTNFPILLAIAWYERQRKLSNSRGFYDTVSAAAETLYDRLPRPLKRLSLFEGLAGSDADIDIIFEVVEDSEEAVDTENYADLPLPQTALRRQISRKSDGRPSRSPLRPSHSLKKRTESRRTPSPSTNQSSGASRPSEHTRHSFAPAALRRRLNSMFNKTDTLPSPLAQVFQPVVVDDEIPEEHAFDKGVSLQPHSGNGHMVSYGPASRRRLSSMHLVSRRGADSAVQASDSSQRPAFPVVDTRPEVLVAGPLSASPNRQPETVEQMEETMENSGGLLELSERIKDMEDRQKRIEGILIQLSASLRS</sequence>
<feature type="region of interest" description="Disordered" evidence="1">
    <location>
        <begin position="625"/>
        <end position="692"/>
    </location>
</feature>
<keyword evidence="2" id="KW-0812">Transmembrane</keyword>
<name>A0A0C9Z486_9AGAM</name>
<dbReference type="PANTHER" id="PTHR35859:SF1">
    <property type="entry name" value="NONSELECTIVE CATION CHANNEL PROTEIN"/>
    <property type="match status" value="1"/>
</dbReference>
<keyword evidence="6" id="KW-1185">Reference proteome</keyword>
<feature type="transmembrane region" description="Helical" evidence="2">
    <location>
        <begin position="233"/>
        <end position="250"/>
    </location>
</feature>
<evidence type="ECO:0000259" key="3">
    <source>
        <dbReference type="Pfam" id="PF23190"/>
    </source>
</evidence>